<keyword evidence="3" id="KW-1185">Reference proteome</keyword>
<gene>
    <name evidence="2" type="ORF">SMRZ_LOCUS15597</name>
</gene>
<sequence>MKRTVLGSSPGVDINPKMQAYPVDESQVGQNERQTAFHC</sequence>
<evidence type="ECO:0000313" key="3">
    <source>
        <dbReference type="Proteomes" id="UP000277204"/>
    </source>
</evidence>
<evidence type="ECO:0000256" key="1">
    <source>
        <dbReference type="SAM" id="MobiDB-lite"/>
    </source>
</evidence>
<organism evidence="2 3">
    <name type="scientific">Schistosoma margrebowiei</name>
    <dbReference type="NCBI Taxonomy" id="48269"/>
    <lineage>
        <taxon>Eukaryota</taxon>
        <taxon>Metazoa</taxon>
        <taxon>Spiralia</taxon>
        <taxon>Lophotrochozoa</taxon>
        <taxon>Platyhelminthes</taxon>
        <taxon>Trematoda</taxon>
        <taxon>Digenea</taxon>
        <taxon>Strigeidida</taxon>
        <taxon>Schistosomatoidea</taxon>
        <taxon>Schistosomatidae</taxon>
        <taxon>Schistosoma</taxon>
    </lineage>
</organism>
<feature type="region of interest" description="Disordered" evidence="1">
    <location>
        <begin position="1"/>
        <end position="39"/>
    </location>
</feature>
<protein>
    <submittedName>
        <fullName evidence="2">Uncharacterized protein</fullName>
    </submittedName>
</protein>
<feature type="compositionally biased region" description="Polar residues" evidence="1">
    <location>
        <begin position="27"/>
        <end position="39"/>
    </location>
</feature>
<name>A0A3P8B8Z0_9TREM</name>
<evidence type="ECO:0000313" key="2">
    <source>
        <dbReference type="EMBL" id="VDP18701.1"/>
    </source>
</evidence>
<proteinExistence type="predicted"/>
<reference evidence="2 3" key="1">
    <citation type="submission" date="2018-11" db="EMBL/GenBank/DDBJ databases">
        <authorList>
            <consortium name="Pathogen Informatics"/>
        </authorList>
    </citation>
    <scope>NUCLEOTIDE SEQUENCE [LARGE SCALE GENOMIC DNA]</scope>
    <source>
        <strain evidence="2 3">Zambia</strain>
    </source>
</reference>
<dbReference type="Proteomes" id="UP000277204">
    <property type="component" value="Unassembled WGS sequence"/>
</dbReference>
<dbReference type="EMBL" id="UZAI01016965">
    <property type="protein sequence ID" value="VDP18701.1"/>
    <property type="molecule type" value="Genomic_DNA"/>
</dbReference>
<accession>A0A3P8B8Z0</accession>
<dbReference type="AlphaFoldDB" id="A0A3P8B8Z0"/>